<dbReference type="InterPro" id="IPR005160">
    <property type="entry name" value="Ku_C"/>
</dbReference>
<evidence type="ECO:0000256" key="14">
    <source>
        <dbReference type="ARBA" id="ARBA00023172"/>
    </source>
</evidence>
<dbReference type="Gene3D" id="3.40.50.410">
    <property type="entry name" value="von Willebrand factor, type A domain"/>
    <property type="match status" value="1"/>
</dbReference>
<dbReference type="Gene3D" id="1.10.720.30">
    <property type="entry name" value="SAP domain"/>
    <property type="match status" value="1"/>
</dbReference>
<dbReference type="InterPro" id="IPR036361">
    <property type="entry name" value="SAP_dom_sf"/>
</dbReference>
<evidence type="ECO:0000256" key="16">
    <source>
        <dbReference type="ARBA" id="ARBA00023242"/>
    </source>
</evidence>
<name>A0A8H3F7N9_9LECA</name>
<dbReference type="GO" id="GO:0006310">
    <property type="term" value="P:DNA recombination"/>
    <property type="evidence" value="ECO:0007669"/>
    <property type="project" value="UniProtKB-KW"/>
</dbReference>
<evidence type="ECO:0000256" key="1">
    <source>
        <dbReference type="ARBA" id="ARBA00004123"/>
    </source>
</evidence>
<dbReference type="PIRSF" id="PIRSF003033">
    <property type="entry name" value="Ku70"/>
    <property type="match status" value="1"/>
</dbReference>
<keyword evidence="14" id="KW-0233">DNA recombination</keyword>
<dbReference type="Pfam" id="PF03730">
    <property type="entry name" value="Ku_C"/>
    <property type="match status" value="1"/>
</dbReference>
<evidence type="ECO:0000256" key="15">
    <source>
        <dbReference type="ARBA" id="ARBA00023204"/>
    </source>
</evidence>
<proteinExistence type="inferred from homology"/>
<feature type="domain" description="SAP" evidence="22">
    <location>
        <begin position="636"/>
        <end position="670"/>
    </location>
</feature>
<evidence type="ECO:0000256" key="11">
    <source>
        <dbReference type="ARBA" id="ARBA00022840"/>
    </source>
</evidence>
<evidence type="ECO:0000256" key="2">
    <source>
        <dbReference type="ARBA" id="ARBA00004574"/>
    </source>
</evidence>
<dbReference type="GO" id="GO:0003690">
    <property type="term" value="F:double-stranded DNA binding"/>
    <property type="evidence" value="ECO:0007669"/>
    <property type="project" value="TreeGrafter"/>
</dbReference>
<keyword evidence="10 23" id="KW-0347">Helicase</keyword>
<dbReference type="GO" id="GO:0006303">
    <property type="term" value="P:double-strand break repair via nonhomologous end joining"/>
    <property type="evidence" value="ECO:0007669"/>
    <property type="project" value="InterPro"/>
</dbReference>
<organism evidence="23 24">
    <name type="scientific">Heterodermia speciosa</name>
    <dbReference type="NCBI Taxonomy" id="116794"/>
    <lineage>
        <taxon>Eukaryota</taxon>
        <taxon>Fungi</taxon>
        <taxon>Dikarya</taxon>
        <taxon>Ascomycota</taxon>
        <taxon>Pezizomycotina</taxon>
        <taxon>Lecanoromycetes</taxon>
        <taxon>OSLEUM clade</taxon>
        <taxon>Lecanoromycetidae</taxon>
        <taxon>Caliciales</taxon>
        <taxon>Physciaceae</taxon>
        <taxon>Heterodermia</taxon>
    </lineage>
</organism>
<evidence type="ECO:0000256" key="20">
    <source>
        <dbReference type="PIRSR" id="PIRSR003033-1"/>
    </source>
</evidence>
<evidence type="ECO:0000256" key="8">
    <source>
        <dbReference type="ARBA" id="ARBA00022763"/>
    </source>
</evidence>
<dbReference type="SUPFAM" id="SSF100939">
    <property type="entry name" value="SPOC domain-like"/>
    <property type="match status" value="1"/>
</dbReference>
<dbReference type="GO" id="GO:0000723">
    <property type="term" value="P:telomere maintenance"/>
    <property type="evidence" value="ECO:0007669"/>
    <property type="project" value="InterPro"/>
</dbReference>
<evidence type="ECO:0000256" key="18">
    <source>
        <dbReference type="ARBA" id="ARBA00031811"/>
    </source>
</evidence>
<evidence type="ECO:0000259" key="22">
    <source>
        <dbReference type="PROSITE" id="PS50800"/>
    </source>
</evidence>
<dbReference type="Pfam" id="PF02037">
    <property type="entry name" value="SAP"/>
    <property type="match status" value="1"/>
</dbReference>
<dbReference type="Gene3D" id="1.10.1600.10">
    <property type="match status" value="1"/>
</dbReference>
<dbReference type="GO" id="GO:0003678">
    <property type="term" value="F:DNA helicase activity"/>
    <property type="evidence" value="ECO:0007669"/>
    <property type="project" value="UniProtKB-EC"/>
</dbReference>
<dbReference type="InterPro" id="IPR003034">
    <property type="entry name" value="SAP_dom"/>
</dbReference>
<keyword evidence="12" id="KW-0779">Telomere</keyword>
<keyword evidence="13" id="KW-0238">DNA-binding</keyword>
<evidence type="ECO:0000256" key="10">
    <source>
        <dbReference type="ARBA" id="ARBA00022806"/>
    </source>
</evidence>
<feature type="compositionally biased region" description="Acidic residues" evidence="21">
    <location>
        <begin position="12"/>
        <end position="22"/>
    </location>
</feature>
<dbReference type="FunFam" id="2.40.290.10:FF:000001">
    <property type="entry name" value="X-ray repair cross complementing 6"/>
    <property type="match status" value="1"/>
</dbReference>
<dbReference type="GO" id="GO:0042162">
    <property type="term" value="F:telomeric DNA binding"/>
    <property type="evidence" value="ECO:0007669"/>
    <property type="project" value="InterPro"/>
</dbReference>
<keyword evidence="9" id="KW-0378">Hydrolase</keyword>
<dbReference type="InterPro" id="IPR005161">
    <property type="entry name" value="Ku_N"/>
</dbReference>
<dbReference type="InterPro" id="IPR006164">
    <property type="entry name" value="DNA_bd_Ku70/Ku80"/>
</dbReference>
<dbReference type="PROSITE" id="PS50800">
    <property type="entry name" value="SAP"/>
    <property type="match status" value="1"/>
</dbReference>
<feature type="compositionally biased region" description="Basic and acidic residues" evidence="21">
    <location>
        <begin position="1"/>
        <end position="11"/>
    </location>
</feature>
<dbReference type="GO" id="GO:0043564">
    <property type="term" value="C:Ku70:Ku80 complex"/>
    <property type="evidence" value="ECO:0007669"/>
    <property type="project" value="InterPro"/>
</dbReference>
<evidence type="ECO:0000256" key="9">
    <source>
        <dbReference type="ARBA" id="ARBA00022801"/>
    </source>
</evidence>
<comment type="catalytic activity">
    <reaction evidence="19">
        <text>ATP + H2O = ADP + phosphate + H(+)</text>
        <dbReference type="Rhea" id="RHEA:13065"/>
        <dbReference type="ChEBI" id="CHEBI:15377"/>
        <dbReference type="ChEBI" id="CHEBI:15378"/>
        <dbReference type="ChEBI" id="CHEBI:30616"/>
        <dbReference type="ChEBI" id="CHEBI:43474"/>
        <dbReference type="ChEBI" id="CHEBI:456216"/>
        <dbReference type="EC" id="3.6.4.12"/>
    </reaction>
</comment>
<comment type="caution">
    <text evidence="23">The sequence shown here is derived from an EMBL/GenBank/DDBJ whole genome shotgun (WGS) entry which is preliminary data.</text>
</comment>
<accession>A0A8H3F7N9</accession>
<dbReference type="SUPFAM" id="SSF53300">
    <property type="entry name" value="vWA-like"/>
    <property type="match status" value="1"/>
</dbReference>
<comment type="subcellular location">
    <subcellularLocation>
        <location evidence="2">Chromosome</location>
        <location evidence="2">Telomere</location>
    </subcellularLocation>
    <subcellularLocation>
        <location evidence="1">Nucleus</location>
    </subcellularLocation>
</comment>
<feature type="active site" description="Schiff-base intermediate with DNA; for 5'-deoxyribose-5-phosphate lyase activity" evidence="20">
    <location>
        <position position="27"/>
    </location>
</feature>
<dbReference type="SUPFAM" id="SSF68906">
    <property type="entry name" value="SAP domain"/>
    <property type="match status" value="1"/>
</dbReference>
<reference evidence="23" key="1">
    <citation type="submission" date="2021-03" db="EMBL/GenBank/DDBJ databases">
        <authorList>
            <person name="Tagirdzhanova G."/>
        </authorList>
    </citation>
    <scope>NUCLEOTIDE SEQUENCE</scope>
</reference>
<keyword evidence="24" id="KW-1185">Reference proteome</keyword>
<dbReference type="PANTHER" id="PTHR12604">
    <property type="entry name" value="KU AUTOANTIGEN DNA HELICASE"/>
    <property type="match status" value="1"/>
</dbReference>
<evidence type="ECO:0000256" key="17">
    <source>
        <dbReference type="ARBA" id="ARBA00024890"/>
    </source>
</evidence>
<keyword evidence="7" id="KW-0547">Nucleotide-binding</keyword>
<dbReference type="GO" id="GO:0003684">
    <property type="term" value="F:damaged DNA binding"/>
    <property type="evidence" value="ECO:0007669"/>
    <property type="project" value="InterPro"/>
</dbReference>
<keyword evidence="15" id="KW-0234">DNA repair</keyword>
<evidence type="ECO:0000256" key="7">
    <source>
        <dbReference type="ARBA" id="ARBA00022741"/>
    </source>
</evidence>
<gene>
    <name evidence="23" type="primary">KU70</name>
    <name evidence="23" type="ORF">HETSPECPRED_004015</name>
</gene>
<evidence type="ECO:0000256" key="4">
    <source>
        <dbReference type="ARBA" id="ARBA00012551"/>
    </source>
</evidence>
<dbReference type="GO" id="GO:0005524">
    <property type="term" value="F:ATP binding"/>
    <property type="evidence" value="ECO:0007669"/>
    <property type="project" value="UniProtKB-KW"/>
</dbReference>
<dbReference type="NCBIfam" id="TIGR00578">
    <property type="entry name" value="ku70"/>
    <property type="match status" value="1"/>
</dbReference>
<dbReference type="EMBL" id="CAJPDS010000024">
    <property type="protein sequence ID" value="CAF9919489.1"/>
    <property type="molecule type" value="Genomic_DNA"/>
</dbReference>
<dbReference type="Proteomes" id="UP000664521">
    <property type="component" value="Unassembled WGS sequence"/>
</dbReference>
<evidence type="ECO:0000313" key="24">
    <source>
        <dbReference type="Proteomes" id="UP000664521"/>
    </source>
</evidence>
<dbReference type="GO" id="GO:0016787">
    <property type="term" value="F:hydrolase activity"/>
    <property type="evidence" value="ECO:0007669"/>
    <property type="project" value="UniProtKB-KW"/>
</dbReference>
<sequence length="673" mass="75268">MADDRWRRDSEGGDEEEEEVVDETAYKTAKDAVLFVIEVSRSMLTPPPPSDSKKIDNDSPTSASLKCAYALMQQRIISNPTDMMGVLLYGTEESKFQGDERGSTSYPHCYLLTDLQIPDAKDVKALKTLVENEEESKQLLVPTNASVPMSDLLFCANQIFTTKAPNFSSRRLFIVTDNDNPHESNSRLKSSAIVRAKDLYDLGVVIELFPISRPDQDFDRAIFFDDIIYNAAPLDPAAPAPLATASAPSAAKDGVTILSSLLSSINSRAVARRALFSNLPLEIGPGFKISVKGYILLKRQEPKRSCYVYLKGSKPEIAAGVTTQMADDTAREVEKVEIKRAYKFGGEQIAFTKEEIAALRNFGDPGIRIIGFKPISMLPVWANLKPATFIYPSEDDYVGSTRVFSALQQKLLRDQKMGLAWFVARKNAAPQIAVILPGAEKTDDKDMQVMPPGMWVAPLPFADDVRQNPETPLIRAPEQLIDLMREVVQQLQLPRAEYDPSKYPNPALQWHYRILQAMALGEDIPDMPEDKTVPKYRQIDKVWLRLKSRMFPGARLSLHTLQRAGPYIMDWGRALEAHISVWEQENQSAATTALTKRSIAADTDIPGRDAKRAKTVDLDDVMSDEAMKKSFDRNEIGKLTMPVMKAWLQSKGLTSSGKKADLVDRLENWFEKK</sequence>
<keyword evidence="6" id="KW-0158">Chromosome</keyword>
<dbReference type="CDD" id="cd01458">
    <property type="entry name" value="vWA_ku"/>
    <property type="match status" value="1"/>
</dbReference>
<dbReference type="GO" id="GO:0000781">
    <property type="term" value="C:chromosome, telomeric region"/>
    <property type="evidence" value="ECO:0007669"/>
    <property type="project" value="UniProtKB-SubCell"/>
</dbReference>
<dbReference type="Gene3D" id="2.40.290.10">
    <property type="match status" value="1"/>
</dbReference>
<dbReference type="AlphaFoldDB" id="A0A8H3F7N9"/>
<comment type="similarity">
    <text evidence="3">Belongs to the ku70 family.</text>
</comment>
<feature type="region of interest" description="Disordered" evidence="21">
    <location>
        <begin position="1"/>
        <end position="24"/>
    </location>
</feature>
<dbReference type="Gene3D" id="4.10.970.10">
    <property type="entry name" value="Ku70, bridge and pillars"/>
    <property type="match status" value="1"/>
</dbReference>
<evidence type="ECO:0000256" key="19">
    <source>
        <dbReference type="ARBA" id="ARBA00047995"/>
    </source>
</evidence>
<dbReference type="SMART" id="SM00559">
    <property type="entry name" value="Ku78"/>
    <property type="match status" value="1"/>
</dbReference>
<keyword evidence="8" id="KW-0227">DNA damage</keyword>
<protein>
    <recommendedName>
        <fullName evidence="5">ATP-dependent DNA helicase II subunit 1</fullName>
        <ecNumber evidence="4">3.6.4.12</ecNumber>
    </recommendedName>
    <alternativeName>
        <fullName evidence="18">ATP-dependent DNA helicase II subunit Ku70</fullName>
    </alternativeName>
</protein>
<dbReference type="InterPro" id="IPR036465">
    <property type="entry name" value="vWFA_dom_sf"/>
</dbReference>
<comment type="function">
    <text evidence="17">Single-stranded DNA-dependent ATP-dependent helicase. Involved in non-homologous end joining (NHEJ) DNA double strand break repair. DNA-binding is sequence-independent but has a high affinity to nicks in double-stranded DNA and to the ends of duplex DNA. Binds to naturally occurring chromosomal ends, and therefore provides chromosomal end protection. Required also for telomere recombination to repair telomeric ends in the absence of telomerase. KU70, of the KU70/KU80 heterodimer, binds to the stem loop of TLC1, the RNA component of telomerase. Involved in telomere maintenance. Interacts with telomeric repeats and subtelomeric sequences thereby controlling telomere length and protecting against subtelomeric rearrangement. Maintains telomeric chromatin, which is involved in silencing the expression of genes located at the telomere. Required for mating-type switching.</text>
</comment>
<dbReference type="InterPro" id="IPR016194">
    <property type="entry name" value="SPOC-like_C_dom_sf"/>
</dbReference>
<evidence type="ECO:0000256" key="21">
    <source>
        <dbReference type="SAM" id="MobiDB-lite"/>
    </source>
</evidence>
<evidence type="ECO:0000256" key="13">
    <source>
        <dbReference type="ARBA" id="ARBA00023125"/>
    </source>
</evidence>
<dbReference type="InterPro" id="IPR006165">
    <property type="entry name" value="Ku70"/>
</dbReference>
<evidence type="ECO:0000256" key="3">
    <source>
        <dbReference type="ARBA" id="ARBA00005240"/>
    </source>
</evidence>
<keyword evidence="16" id="KW-0539">Nucleus</keyword>
<evidence type="ECO:0000256" key="6">
    <source>
        <dbReference type="ARBA" id="ARBA00022454"/>
    </source>
</evidence>
<evidence type="ECO:0000313" key="23">
    <source>
        <dbReference type="EMBL" id="CAF9919489.1"/>
    </source>
</evidence>
<dbReference type="FunFam" id="4.10.970.10:FF:000003">
    <property type="entry name" value="ATP-dependent DNA helicase II subunit 1"/>
    <property type="match status" value="1"/>
</dbReference>
<dbReference type="Pfam" id="PF02735">
    <property type="entry name" value="Ku"/>
    <property type="match status" value="1"/>
</dbReference>
<dbReference type="PANTHER" id="PTHR12604:SF2">
    <property type="entry name" value="X-RAY REPAIR CROSS-COMPLEMENTING PROTEIN 6"/>
    <property type="match status" value="1"/>
</dbReference>
<dbReference type="SMART" id="SM00513">
    <property type="entry name" value="SAP"/>
    <property type="match status" value="1"/>
</dbReference>
<evidence type="ECO:0000256" key="5">
    <source>
        <dbReference type="ARBA" id="ARBA00021796"/>
    </source>
</evidence>
<evidence type="ECO:0000256" key="12">
    <source>
        <dbReference type="ARBA" id="ARBA00022895"/>
    </source>
</evidence>
<dbReference type="CDD" id="cd00788">
    <property type="entry name" value="KU70"/>
    <property type="match status" value="1"/>
</dbReference>
<dbReference type="OrthoDB" id="3249161at2759"/>
<dbReference type="InterPro" id="IPR027388">
    <property type="entry name" value="Ku70_bridge/pillars_dom_sf"/>
</dbReference>
<dbReference type="Pfam" id="PF03731">
    <property type="entry name" value="Ku_N"/>
    <property type="match status" value="1"/>
</dbReference>
<dbReference type="FunFam" id="3.40.50.410:FF:000071">
    <property type="entry name" value="ATP-dependent DNA helicase II subunit 1"/>
    <property type="match status" value="1"/>
</dbReference>
<keyword evidence="11" id="KW-0067">ATP-binding</keyword>
<dbReference type="InterPro" id="IPR047087">
    <property type="entry name" value="KU70_core_dom"/>
</dbReference>
<dbReference type="EC" id="3.6.4.12" evidence="4"/>